<name>A0A1H5YVB0_9VIBR</name>
<organism evidence="13 14">
    <name type="scientific">Vibrio hangzhouensis</name>
    <dbReference type="NCBI Taxonomy" id="462991"/>
    <lineage>
        <taxon>Bacteria</taxon>
        <taxon>Pseudomonadati</taxon>
        <taxon>Pseudomonadota</taxon>
        <taxon>Gammaproteobacteria</taxon>
        <taxon>Vibrionales</taxon>
        <taxon>Vibrionaceae</taxon>
        <taxon>Vibrio</taxon>
    </lineage>
</organism>
<dbReference type="PROSITE" id="PS51123">
    <property type="entry name" value="OMPA_2"/>
    <property type="match status" value="1"/>
</dbReference>
<dbReference type="GO" id="GO:0006811">
    <property type="term" value="P:monoatomic ion transport"/>
    <property type="evidence" value="ECO:0007669"/>
    <property type="project" value="UniProtKB-KW"/>
</dbReference>
<dbReference type="InterPro" id="IPR011250">
    <property type="entry name" value="OMP/PagP_B-barrel"/>
</dbReference>
<dbReference type="Gene3D" id="3.30.1330.60">
    <property type="entry name" value="OmpA-like domain"/>
    <property type="match status" value="1"/>
</dbReference>
<reference evidence="14" key="1">
    <citation type="submission" date="2016-10" db="EMBL/GenBank/DDBJ databases">
        <authorList>
            <person name="Varghese N."/>
            <person name="Submissions S."/>
        </authorList>
    </citation>
    <scope>NUCLEOTIDE SEQUENCE [LARGE SCALE GENOMIC DNA]</scope>
    <source>
        <strain evidence="14">CGMCC 1.7062</strain>
    </source>
</reference>
<evidence type="ECO:0000256" key="11">
    <source>
        <dbReference type="SAM" id="SignalP"/>
    </source>
</evidence>
<evidence type="ECO:0000256" key="4">
    <source>
        <dbReference type="ARBA" id="ARBA00022452"/>
    </source>
</evidence>
<feature type="chain" id="PRO_5009290932" evidence="11">
    <location>
        <begin position="23"/>
        <end position="347"/>
    </location>
</feature>
<evidence type="ECO:0000256" key="7">
    <source>
        <dbReference type="ARBA" id="ARBA00023114"/>
    </source>
</evidence>
<keyword evidence="4" id="KW-1134">Transmembrane beta strand</keyword>
<proteinExistence type="inferred from homology"/>
<dbReference type="Pfam" id="PF00691">
    <property type="entry name" value="OmpA"/>
    <property type="match status" value="1"/>
</dbReference>
<dbReference type="InterPro" id="IPR000498">
    <property type="entry name" value="OmpA-like_TM_dom"/>
</dbReference>
<dbReference type="InterPro" id="IPR006664">
    <property type="entry name" value="OMP_bac"/>
</dbReference>
<dbReference type="PANTHER" id="PTHR30329:SF21">
    <property type="entry name" value="LIPOPROTEIN YIAD-RELATED"/>
    <property type="match status" value="1"/>
</dbReference>
<dbReference type="InterPro" id="IPR050330">
    <property type="entry name" value="Bact_OuterMem_StrucFunc"/>
</dbReference>
<keyword evidence="6" id="KW-0406">Ion transport</keyword>
<dbReference type="PANTHER" id="PTHR30329">
    <property type="entry name" value="STATOR ELEMENT OF FLAGELLAR MOTOR COMPLEX"/>
    <property type="match status" value="1"/>
</dbReference>
<evidence type="ECO:0000256" key="8">
    <source>
        <dbReference type="ARBA" id="ARBA00023136"/>
    </source>
</evidence>
<evidence type="ECO:0000256" key="5">
    <source>
        <dbReference type="ARBA" id="ARBA00022692"/>
    </source>
</evidence>
<dbReference type="PROSITE" id="PS01068">
    <property type="entry name" value="OMPA_1"/>
    <property type="match status" value="1"/>
</dbReference>
<dbReference type="InterPro" id="IPR006665">
    <property type="entry name" value="OmpA-like"/>
</dbReference>
<comment type="similarity">
    <text evidence="2">Belongs to the outer membrane OOP (TC 1.B.6) superfamily. OmpA family.</text>
</comment>
<keyword evidence="14" id="KW-1185">Reference proteome</keyword>
<feature type="domain" description="OmpA-like" evidence="12">
    <location>
        <begin position="224"/>
        <end position="339"/>
    </location>
</feature>
<dbReference type="GO" id="GO:0015288">
    <property type="term" value="F:porin activity"/>
    <property type="evidence" value="ECO:0007669"/>
    <property type="project" value="UniProtKB-KW"/>
</dbReference>
<evidence type="ECO:0000256" key="6">
    <source>
        <dbReference type="ARBA" id="ARBA00023065"/>
    </source>
</evidence>
<evidence type="ECO:0000256" key="10">
    <source>
        <dbReference type="PROSITE-ProRule" id="PRU00473"/>
    </source>
</evidence>
<dbReference type="InterPro" id="IPR036737">
    <property type="entry name" value="OmpA-like_sf"/>
</dbReference>
<dbReference type="Gene3D" id="2.40.160.20">
    <property type="match status" value="1"/>
</dbReference>
<dbReference type="SUPFAM" id="SSF103088">
    <property type="entry name" value="OmpA-like"/>
    <property type="match status" value="1"/>
</dbReference>
<evidence type="ECO:0000256" key="2">
    <source>
        <dbReference type="ARBA" id="ARBA00005710"/>
    </source>
</evidence>
<keyword evidence="8 10" id="KW-0472">Membrane</keyword>
<protein>
    <submittedName>
        <fullName evidence="13">OmpA-OmpF porin, OOP family</fullName>
    </submittedName>
</protein>
<evidence type="ECO:0000256" key="9">
    <source>
        <dbReference type="ARBA" id="ARBA00023237"/>
    </source>
</evidence>
<dbReference type="Pfam" id="PF01389">
    <property type="entry name" value="OmpA_membrane"/>
    <property type="match status" value="1"/>
</dbReference>
<dbReference type="Proteomes" id="UP000236721">
    <property type="component" value="Unassembled WGS sequence"/>
</dbReference>
<dbReference type="GO" id="GO:0046930">
    <property type="term" value="C:pore complex"/>
    <property type="evidence" value="ECO:0007669"/>
    <property type="project" value="UniProtKB-KW"/>
</dbReference>
<gene>
    <name evidence="13" type="ORF">SAMN04488244_11040</name>
</gene>
<dbReference type="AlphaFoldDB" id="A0A1H5YVB0"/>
<dbReference type="PRINTS" id="PR01021">
    <property type="entry name" value="OMPADOMAIN"/>
</dbReference>
<keyword evidence="5" id="KW-0812">Transmembrane</keyword>
<evidence type="ECO:0000313" key="14">
    <source>
        <dbReference type="Proteomes" id="UP000236721"/>
    </source>
</evidence>
<dbReference type="RefSeq" id="WP_103880512.1">
    <property type="nucleotide sequence ID" value="NZ_FNVG01000010.1"/>
</dbReference>
<dbReference type="InterPro" id="IPR006690">
    <property type="entry name" value="OMPA-like_CS"/>
</dbReference>
<evidence type="ECO:0000259" key="12">
    <source>
        <dbReference type="PROSITE" id="PS51123"/>
    </source>
</evidence>
<dbReference type="SUPFAM" id="SSF56925">
    <property type="entry name" value="OMPA-like"/>
    <property type="match status" value="1"/>
</dbReference>
<dbReference type="GO" id="GO:0009279">
    <property type="term" value="C:cell outer membrane"/>
    <property type="evidence" value="ECO:0007669"/>
    <property type="project" value="UniProtKB-SubCell"/>
</dbReference>
<keyword evidence="3" id="KW-0813">Transport</keyword>
<dbReference type="CDD" id="cd07185">
    <property type="entry name" value="OmpA_C-like"/>
    <property type="match status" value="1"/>
</dbReference>
<feature type="signal peptide" evidence="11">
    <location>
        <begin position="1"/>
        <end position="22"/>
    </location>
</feature>
<comment type="subcellular location">
    <subcellularLocation>
        <location evidence="1">Cell outer membrane</location>
        <topology evidence="1">Multi-pass membrane protein</topology>
    </subcellularLocation>
</comment>
<sequence length="347" mass="38066">MVSTLKALSLAIALSLSFSVNADDIPADSNSFSSPFSSHWYLGGKLGATKYQNACEDWAVDCDGTDVAFGGFVGYQIWQHWGLELGYLDFGEAKAMYPESGKVNQYTGSMSGIELSVVGRIPVTDNLDAFAKAGTLYWQGKNSGPTRTLTDDGWAPAAGVGVEYHFSTHWSGRVEYQYINALGSDKLGGSNGHLATLGIVYRFSSVEDPNSEPTTEPKPVTPIVTTRLPELHSSVLFAFDSEKIENVEALNPIVYRLTRYPETRATVYGYTDSTGPNEYNQSLSERRANAVYEYLKHAGVSTEQLRVAGYGEDSPIVPNDTTEHRHMNRRVTVHMEEMAIPSSTNQN</sequence>
<evidence type="ECO:0000256" key="1">
    <source>
        <dbReference type="ARBA" id="ARBA00004571"/>
    </source>
</evidence>
<evidence type="ECO:0000313" key="13">
    <source>
        <dbReference type="EMBL" id="SEG27948.1"/>
    </source>
</evidence>
<dbReference type="PRINTS" id="PR01023">
    <property type="entry name" value="NAFLGMOTY"/>
</dbReference>
<evidence type="ECO:0000256" key="3">
    <source>
        <dbReference type="ARBA" id="ARBA00022448"/>
    </source>
</evidence>
<keyword evidence="9" id="KW-0998">Cell outer membrane</keyword>
<dbReference type="OrthoDB" id="9782229at2"/>
<accession>A0A1H5YVB0</accession>
<keyword evidence="7" id="KW-0626">Porin</keyword>
<keyword evidence="11" id="KW-0732">Signal</keyword>
<dbReference type="EMBL" id="FNVG01000010">
    <property type="protein sequence ID" value="SEG27948.1"/>
    <property type="molecule type" value="Genomic_DNA"/>
</dbReference>